<dbReference type="SUPFAM" id="SSF118290">
    <property type="entry name" value="WRKY DNA-binding domain"/>
    <property type="match status" value="1"/>
</dbReference>
<evidence type="ECO:0000313" key="9">
    <source>
        <dbReference type="Proteomes" id="UP000188268"/>
    </source>
</evidence>
<feature type="compositionally biased region" description="Basic residues" evidence="6">
    <location>
        <begin position="170"/>
        <end position="182"/>
    </location>
</feature>
<dbReference type="SMART" id="SM00774">
    <property type="entry name" value="WRKY"/>
    <property type="match status" value="1"/>
</dbReference>
<feature type="compositionally biased region" description="Basic and acidic residues" evidence="6">
    <location>
        <begin position="150"/>
        <end position="169"/>
    </location>
</feature>
<dbReference type="AlphaFoldDB" id="A0A1R3FV95"/>
<dbReference type="InterPro" id="IPR044810">
    <property type="entry name" value="WRKY_plant"/>
</dbReference>
<sequence length="356" mass="38979">MSSNERKDHLHHNYDPFQGFNRSSNTFPFFDDNNNNNNPSIYSNQLQSDASPVTQNFQGFDPSFMSFTDYLHGSAVDYNSFSKAFDMSCSSISDHVLSPQIDVDSGNSSKKIGATADNNNDVTENPSTPNSSVSSSSNEGAADEGSTKSSKKDKLPKASEDGGEDDKSKKVNKPKKEKRKREPRVAFLTKSEIDHLEDGYRWRKYGQKAVKNSPYPRSYYRCTSQKCGVKKRVERSFQDPSVVITTYEGQHNHHLPATLRGNAAMFSPSSLLASSAAAMGPGFPHDFLSQLLPPPSTASNNPAAAGGGGGASNNTTNSNLFYQSLAPPNQQQQQLQVPDYGLLQDLVSSFTHRQAP</sequence>
<dbReference type="Gramene" id="OMO49660">
    <property type="protein sequence ID" value="OMO49660"/>
    <property type="gene ID" value="CCACVL1_30872"/>
</dbReference>
<feature type="domain" description="WRKY" evidence="7">
    <location>
        <begin position="191"/>
        <end position="256"/>
    </location>
</feature>
<dbReference type="InterPro" id="IPR003657">
    <property type="entry name" value="WRKY_dom"/>
</dbReference>
<keyword evidence="4" id="KW-0804">Transcription</keyword>
<feature type="compositionally biased region" description="Polar residues" evidence="6">
    <location>
        <begin position="320"/>
        <end position="329"/>
    </location>
</feature>
<reference evidence="8 9" key="1">
    <citation type="submission" date="2013-09" db="EMBL/GenBank/DDBJ databases">
        <title>Corchorus capsularis genome sequencing.</title>
        <authorList>
            <person name="Alam M."/>
            <person name="Haque M.S."/>
            <person name="Islam M.S."/>
            <person name="Emdad E.M."/>
            <person name="Islam M.M."/>
            <person name="Ahmed B."/>
            <person name="Halim A."/>
            <person name="Hossen Q.M.M."/>
            <person name="Hossain M.Z."/>
            <person name="Ahmed R."/>
            <person name="Khan M.M."/>
            <person name="Islam R."/>
            <person name="Rashid M.M."/>
            <person name="Khan S.A."/>
            <person name="Rahman M.S."/>
            <person name="Alam M."/>
        </authorList>
    </citation>
    <scope>NUCLEOTIDE SEQUENCE [LARGE SCALE GENOMIC DNA]</scope>
    <source>
        <strain evidence="9">cv. CVL-1</strain>
        <tissue evidence="8">Whole seedling</tissue>
    </source>
</reference>
<evidence type="ECO:0000256" key="3">
    <source>
        <dbReference type="ARBA" id="ARBA00023125"/>
    </source>
</evidence>
<dbReference type="EMBL" id="AWWV01016424">
    <property type="protein sequence ID" value="OMO49660.1"/>
    <property type="molecule type" value="Genomic_DNA"/>
</dbReference>
<dbReference type="GO" id="GO:0043565">
    <property type="term" value="F:sequence-specific DNA binding"/>
    <property type="evidence" value="ECO:0007669"/>
    <property type="project" value="InterPro"/>
</dbReference>
<dbReference type="PANTHER" id="PTHR31221:SF361">
    <property type="entry name" value="WRKY DOMAIN-CONTAINING PROTEIN"/>
    <property type="match status" value="1"/>
</dbReference>
<evidence type="ECO:0000259" key="7">
    <source>
        <dbReference type="PROSITE" id="PS50811"/>
    </source>
</evidence>
<evidence type="ECO:0000313" key="8">
    <source>
        <dbReference type="EMBL" id="OMO49660.1"/>
    </source>
</evidence>
<dbReference type="InterPro" id="IPR036576">
    <property type="entry name" value="WRKY_dom_sf"/>
</dbReference>
<protein>
    <submittedName>
        <fullName evidence="8">DNA-binding WRKY</fullName>
    </submittedName>
</protein>
<dbReference type="PROSITE" id="PS50811">
    <property type="entry name" value="WRKY"/>
    <property type="match status" value="1"/>
</dbReference>
<feature type="region of interest" description="Disordered" evidence="6">
    <location>
        <begin position="291"/>
        <end position="334"/>
    </location>
</feature>
<keyword evidence="5" id="KW-0539">Nucleus</keyword>
<feature type="region of interest" description="Disordered" evidence="6">
    <location>
        <begin position="100"/>
        <end position="184"/>
    </location>
</feature>
<comment type="subcellular location">
    <subcellularLocation>
        <location evidence="1">Nucleus</location>
    </subcellularLocation>
</comment>
<feature type="compositionally biased region" description="Polar residues" evidence="6">
    <location>
        <begin position="105"/>
        <end position="122"/>
    </location>
</feature>
<evidence type="ECO:0000256" key="6">
    <source>
        <dbReference type="SAM" id="MobiDB-lite"/>
    </source>
</evidence>
<dbReference type="Gene3D" id="2.20.25.80">
    <property type="entry name" value="WRKY domain"/>
    <property type="match status" value="1"/>
</dbReference>
<keyword evidence="9" id="KW-1185">Reference proteome</keyword>
<keyword evidence="2" id="KW-0805">Transcription regulation</keyword>
<accession>A0A1R3FV95</accession>
<dbReference type="GO" id="GO:0003700">
    <property type="term" value="F:DNA-binding transcription factor activity"/>
    <property type="evidence" value="ECO:0007669"/>
    <property type="project" value="InterPro"/>
</dbReference>
<dbReference type="STRING" id="210143.A0A1R3FV95"/>
<evidence type="ECO:0000256" key="2">
    <source>
        <dbReference type="ARBA" id="ARBA00023015"/>
    </source>
</evidence>
<dbReference type="Proteomes" id="UP000188268">
    <property type="component" value="Unassembled WGS sequence"/>
</dbReference>
<evidence type="ECO:0000256" key="1">
    <source>
        <dbReference type="ARBA" id="ARBA00004123"/>
    </source>
</evidence>
<dbReference type="OMA" id="NHQCPAT"/>
<gene>
    <name evidence="8" type="ORF">CCACVL1_30872</name>
</gene>
<dbReference type="GO" id="GO:0005634">
    <property type="term" value="C:nucleus"/>
    <property type="evidence" value="ECO:0007669"/>
    <property type="project" value="UniProtKB-SubCell"/>
</dbReference>
<dbReference type="OrthoDB" id="1936515at2759"/>
<dbReference type="FunFam" id="2.20.25.80:FF:000003">
    <property type="entry name" value="WRKY transcription factor 57"/>
    <property type="match status" value="1"/>
</dbReference>
<dbReference type="Pfam" id="PF03106">
    <property type="entry name" value="WRKY"/>
    <property type="match status" value="1"/>
</dbReference>
<proteinExistence type="predicted"/>
<comment type="caution">
    <text evidence="8">The sequence shown here is derived from an EMBL/GenBank/DDBJ whole genome shotgun (WGS) entry which is preliminary data.</text>
</comment>
<name>A0A1R3FV95_COCAP</name>
<evidence type="ECO:0000256" key="5">
    <source>
        <dbReference type="ARBA" id="ARBA00023242"/>
    </source>
</evidence>
<keyword evidence="3 8" id="KW-0238">DNA-binding</keyword>
<evidence type="ECO:0000256" key="4">
    <source>
        <dbReference type="ARBA" id="ARBA00023163"/>
    </source>
</evidence>
<dbReference type="PANTHER" id="PTHR31221">
    <property type="entry name" value="WRKY TRANSCRIPTION FACTOR PROTEIN 1-RELATED"/>
    <property type="match status" value="1"/>
</dbReference>
<feature type="compositionally biased region" description="Low complexity" evidence="6">
    <location>
        <begin position="123"/>
        <end position="139"/>
    </location>
</feature>
<organism evidence="8 9">
    <name type="scientific">Corchorus capsularis</name>
    <name type="common">Jute</name>
    <dbReference type="NCBI Taxonomy" id="210143"/>
    <lineage>
        <taxon>Eukaryota</taxon>
        <taxon>Viridiplantae</taxon>
        <taxon>Streptophyta</taxon>
        <taxon>Embryophyta</taxon>
        <taxon>Tracheophyta</taxon>
        <taxon>Spermatophyta</taxon>
        <taxon>Magnoliopsida</taxon>
        <taxon>eudicotyledons</taxon>
        <taxon>Gunneridae</taxon>
        <taxon>Pentapetalae</taxon>
        <taxon>rosids</taxon>
        <taxon>malvids</taxon>
        <taxon>Malvales</taxon>
        <taxon>Malvaceae</taxon>
        <taxon>Grewioideae</taxon>
        <taxon>Apeibeae</taxon>
        <taxon>Corchorus</taxon>
    </lineage>
</organism>